<reference evidence="1 2" key="1">
    <citation type="journal article" date="2018" name="PLoS ONE">
        <title>The draft genome of Kipferlia bialata reveals reductive genome evolution in fornicate parasites.</title>
        <authorList>
            <person name="Tanifuji G."/>
            <person name="Takabayashi S."/>
            <person name="Kume K."/>
            <person name="Takagi M."/>
            <person name="Nakayama T."/>
            <person name="Kamikawa R."/>
            <person name="Inagaki Y."/>
            <person name="Hashimoto T."/>
        </authorList>
    </citation>
    <scope>NUCLEOTIDE SEQUENCE [LARGE SCALE GENOMIC DNA]</scope>
    <source>
        <strain evidence="1">NY0173</strain>
    </source>
</reference>
<dbReference type="InterPro" id="IPR008323">
    <property type="entry name" value="UCP033563"/>
</dbReference>
<feature type="non-terminal residue" evidence="1">
    <location>
        <position position="1"/>
    </location>
</feature>
<organism evidence="1 2">
    <name type="scientific">Kipferlia bialata</name>
    <dbReference type="NCBI Taxonomy" id="797122"/>
    <lineage>
        <taxon>Eukaryota</taxon>
        <taxon>Metamonada</taxon>
        <taxon>Carpediemonas-like organisms</taxon>
        <taxon>Kipferlia</taxon>
    </lineage>
</organism>
<evidence type="ECO:0000313" key="1">
    <source>
        <dbReference type="EMBL" id="GIQ89136.1"/>
    </source>
</evidence>
<sequence length="249" mass="28107">MRKYLADNVLVEHEGLVYLERVARGKLRRGVMVAVDLEEYDFSKGSTSLIRATEKTVPERLPPRVEIRKDAPLELPHIMVLMDDPTDSIVSALTAAAEKKTLTKLYDVELMEESGHVTGYALPDDLQRQTMAGIKALFDKEAYNARYNLTGEPKSQLIFGMGDGNHSLATAKYIWEDLKEKAQGFENVKNDRRRYALVELNNVHDEGIVFEPIHRVLFGMKTDFMAHLESTLEGVTTEEVPDLATLKAK</sequence>
<accession>A0A9K3D6N1</accession>
<dbReference type="Pfam" id="PF06245">
    <property type="entry name" value="DUF1015"/>
    <property type="match status" value="1"/>
</dbReference>
<dbReference type="AlphaFoldDB" id="A0A9K3D6N1"/>
<dbReference type="PANTHER" id="PTHR36454">
    <property type="entry name" value="LMO2823 PROTEIN"/>
    <property type="match status" value="1"/>
</dbReference>
<name>A0A9K3D6N1_9EUKA</name>
<keyword evidence="2" id="KW-1185">Reference proteome</keyword>
<dbReference type="PANTHER" id="PTHR36454:SF1">
    <property type="entry name" value="DUF1015 DOMAIN-CONTAINING PROTEIN"/>
    <property type="match status" value="1"/>
</dbReference>
<comment type="caution">
    <text evidence="1">The sequence shown here is derived from an EMBL/GenBank/DDBJ whole genome shotgun (WGS) entry which is preliminary data.</text>
</comment>
<proteinExistence type="predicted"/>
<gene>
    <name evidence="1" type="ORF">KIPB_011539</name>
</gene>
<protein>
    <submittedName>
        <fullName evidence="1">Uncharacterized conserved protein UCP033563</fullName>
    </submittedName>
</protein>
<dbReference type="OrthoDB" id="5126881at2759"/>
<dbReference type="Proteomes" id="UP000265618">
    <property type="component" value="Unassembled WGS sequence"/>
</dbReference>
<evidence type="ECO:0000313" key="2">
    <source>
        <dbReference type="Proteomes" id="UP000265618"/>
    </source>
</evidence>
<dbReference type="EMBL" id="BDIP01004726">
    <property type="protein sequence ID" value="GIQ89136.1"/>
    <property type="molecule type" value="Genomic_DNA"/>
</dbReference>